<reference evidence="1" key="1">
    <citation type="submission" date="2016-09" db="EMBL/GenBank/DDBJ databases">
        <title>The Complete Genome of Burkholderia sprentiae wsm5005.</title>
        <authorList>
            <person name="De Meyer S."/>
            <person name="Wang P."/>
            <person name="Terpolilli J."/>
        </authorList>
    </citation>
    <scope>NUCLEOTIDE SEQUENCE [LARGE SCALE GENOMIC DNA]</scope>
    <source>
        <strain evidence="1">WSM5005</strain>
    </source>
</reference>
<name>A0A1I9YCV5_9BURK</name>
<protein>
    <submittedName>
        <fullName evidence="1">Uncharacterized protein</fullName>
    </submittedName>
</protein>
<dbReference type="STRING" id="754502.BJG93_01040"/>
<evidence type="ECO:0000313" key="1">
    <source>
        <dbReference type="EMBL" id="APA84138.1"/>
    </source>
</evidence>
<proteinExistence type="predicted"/>
<sequence>MKPRRARFERRLKRRATPDFVLPMPGKRRPAFFLRGARRSLALVVVRRRANRARIMTAAA</sequence>
<organism evidence="1">
    <name type="scientific">Paraburkholderia sprentiae WSM5005</name>
    <dbReference type="NCBI Taxonomy" id="754502"/>
    <lineage>
        <taxon>Bacteria</taxon>
        <taxon>Pseudomonadati</taxon>
        <taxon>Pseudomonadota</taxon>
        <taxon>Betaproteobacteria</taxon>
        <taxon>Burkholderiales</taxon>
        <taxon>Burkholderiaceae</taxon>
        <taxon>Paraburkholderia</taxon>
    </lineage>
</organism>
<dbReference type="AlphaFoldDB" id="A0A1I9YCV5"/>
<accession>A0A1I9YCV5</accession>
<dbReference type="EMBL" id="CP017561">
    <property type="protein sequence ID" value="APA84138.1"/>
    <property type="molecule type" value="Genomic_DNA"/>
</dbReference>
<gene>
    <name evidence="1" type="ORF">BJG93_01040</name>
</gene>